<accession>A0A3D8I492</accession>
<organism evidence="2 3">
    <name type="scientific">Helicobacter marmotae</name>
    <dbReference type="NCBI Taxonomy" id="152490"/>
    <lineage>
        <taxon>Bacteria</taxon>
        <taxon>Pseudomonadati</taxon>
        <taxon>Campylobacterota</taxon>
        <taxon>Epsilonproteobacteria</taxon>
        <taxon>Campylobacterales</taxon>
        <taxon>Helicobacteraceae</taxon>
        <taxon>Helicobacter</taxon>
    </lineage>
</organism>
<reference evidence="2 3" key="1">
    <citation type="submission" date="2018-04" db="EMBL/GenBank/DDBJ databases">
        <title>Novel Campyloabacter and Helicobacter Species and Strains.</title>
        <authorList>
            <person name="Mannion A.J."/>
            <person name="Shen Z."/>
            <person name="Fox J.G."/>
        </authorList>
    </citation>
    <scope>NUCLEOTIDE SEQUENCE [LARGE SCALE GENOMIC DNA]</scope>
    <source>
        <strain evidence="2 3">MIT 98-6070</strain>
    </source>
</reference>
<proteinExistence type="predicted"/>
<dbReference type="Proteomes" id="UP000256599">
    <property type="component" value="Unassembled WGS sequence"/>
</dbReference>
<keyword evidence="1" id="KW-0732">Signal</keyword>
<evidence type="ECO:0000313" key="2">
    <source>
        <dbReference type="EMBL" id="RDU59959.1"/>
    </source>
</evidence>
<gene>
    <name evidence="2" type="ORF">CQA63_04815</name>
</gene>
<feature type="chain" id="PRO_5017649440" description="Outer membrane beta-barrel protein" evidence="1">
    <location>
        <begin position="23"/>
        <end position="191"/>
    </location>
</feature>
<dbReference type="AlphaFoldDB" id="A0A3D8I492"/>
<protein>
    <recommendedName>
        <fullName evidence="4">Outer membrane beta-barrel protein</fullName>
    </recommendedName>
</protein>
<keyword evidence="3" id="KW-1185">Reference proteome</keyword>
<evidence type="ECO:0000256" key="1">
    <source>
        <dbReference type="SAM" id="SignalP"/>
    </source>
</evidence>
<evidence type="ECO:0008006" key="4">
    <source>
        <dbReference type="Google" id="ProtNLM"/>
    </source>
</evidence>
<comment type="caution">
    <text evidence="2">The sequence shown here is derived from an EMBL/GenBank/DDBJ whole genome shotgun (WGS) entry which is preliminary data.</text>
</comment>
<evidence type="ECO:0000313" key="3">
    <source>
        <dbReference type="Proteomes" id="UP000256599"/>
    </source>
</evidence>
<dbReference type="EMBL" id="NXLR01000007">
    <property type="protein sequence ID" value="RDU59959.1"/>
    <property type="molecule type" value="Genomic_DNA"/>
</dbReference>
<sequence>MPLLRTAILCMFALSFSTSLYAIDVASKHTFGAFSIGGVYSQIASENTGLNNAGEYQSKRGGVLFGLKRGVVFKEKYLLSLYIDGTAGREHKNGLFSFALGAQGGFRLFGGRLLTLIGGGFGVSNLATSLSEQYNIYGYHAKLELFIDITKGYGLSIGYMYGFNYESKPTLPKHFDTSSIMLAFSFYDFNI</sequence>
<dbReference type="OrthoDB" id="5324036at2"/>
<feature type="signal peptide" evidence="1">
    <location>
        <begin position="1"/>
        <end position="22"/>
    </location>
</feature>
<name>A0A3D8I492_9HELI</name>